<keyword evidence="2" id="KW-1185">Reference proteome</keyword>
<evidence type="ECO:0000313" key="1">
    <source>
        <dbReference type="EMBL" id="RIJ48303.1"/>
    </source>
</evidence>
<dbReference type="AlphaFoldDB" id="A0A399T334"/>
<protein>
    <submittedName>
        <fullName evidence="1">Uncharacterized protein</fullName>
    </submittedName>
</protein>
<reference evidence="1 2" key="1">
    <citation type="submission" date="2018-08" db="EMBL/GenBank/DDBJ databases">
        <title>Pallidiluteibacterium maritimus gen. nov., sp. nov., isolated from coastal sediment.</title>
        <authorList>
            <person name="Zhou L.Y."/>
        </authorList>
    </citation>
    <scope>NUCLEOTIDE SEQUENCE [LARGE SCALE GENOMIC DNA]</scope>
    <source>
        <strain evidence="1 2">XSD2</strain>
    </source>
</reference>
<name>A0A399T334_9BACT</name>
<dbReference type="Proteomes" id="UP000265926">
    <property type="component" value="Unassembled WGS sequence"/>
</dbReference>
<gene>
    <name evidence="1" type="ORF">D1614_11275</name>
</gene>
<proteinExistence type="predicted"/>
<sequence>MDRRKFIQNGGRLLLLGGLTATSGYLILNKKVSASCSVSPTCKNCGKLVKCELPQAKEVRDERKK</sequence>
<organism evidence="1 2">
    <name type="scientific">Maribellus luteus</name>
    <dbReference type="NCBI Taxonomy" id="2305463"/>
    <lineage>
        <taxon>Bacteria</taxon>
        <taxon>Pseudomonadati</taxon>
        <taxon>Bacteroidota</taxon>
        <taxon>Bacteroidia</taxon>
        <taxon>Marinilabiliales</taxon>
        <taxon>Prolixibacteraceae</taxon>
        <taxon>Maribellus</taxon>
    </lineage>
</organism>
<comment type="caution">
    <text evidence="1">The sequence shown here is derived from an EMBL/GenBank/DDBJ whole genome shotgun (WGS) entry which is preliminary data.</text>
</comment>
<accession>A0A399T334</accession>
<dbReference type="EMBL" id="QWGR01000005">
    <property type="protein sequence ID" value="RIJ48303.1"/>
    <property type="molecule type" value="Genomic_DNA"/>
</dbReference>
<evidence type="ECO:0000313" key="2">
    <source>
        <dbReference type="Proteomes" id="UP000265926"/>
    </source>
</evidence>